<feature type="domain" description="CxC2-like cysteine cluster KDZ transposase-associated" evidence="3">
    <location>
        <begin position="523"/>
        <end position="562"/>
    </location>
</feature>
<feature type="compositionally biased region" description="Basic and acidic residues" evidence="2">
    <location>
        <begin position="1859"/>
        <end position="1869"/>
    </location>
</feature>
<dbReference type="InterPro" id="IPR040521">
    <property type="entry name" value="KDZ"/>
</dbReference>
<dbReference type="Pfam" id="PF18803">
    <property type="entry name" value="CxC2"/>
    <property type="match status" value="1"/>
</dbReference>
<dbReference type="Proteomes" id="UP001213000">
    <property type="component" value="Unassembled WGS sequence"/>
</dbReference>
<dbReference type="EMBL" id="JANIEX010000195">
    <property type="protein sequence ID" value="KAJ3571246.1"/>
    <property type="molecule type" value="Genomic_DNA"/>
</dbReference>
<dbReference type="Pfam" id="PF18758">
    <property type="entry name" value="KDZ"/>
    <property type="match status" value="1"/>
</dbReference>
<keyword evidence="1" id="KW-0175">Coiled coil</keyword>
<comment type="caution">
    <text evidence="4">The sequence shown here is derived from an EMBL/GenBank/DDBJ whole genome shotgun (WGS) entry which is preliminary data.</text>
</comment>
<dbReference type="InterPro" id="IPR041457">
    <property type="entry name" value="CxC2_KDZ-assoc"/>
</dbReference>
<feature type="region of interest" description="Disordered" evidence="2">
    <location>
        <begin position="2201"/>
        <end position="2243"/>
    </location>
</feature>
<evidence type="ECO:0000259" key="3">
    <source>
        <dbReference type="Pfam" id="PF18803"/>
    </source>
</evidence>
<evidence type="ECO:0000256" key="1">
    <source>
        <dbReference type="SAM" id="Coils"/>
    </source>
</evidence>
<feature type="region of interest" description="Disordered" evidence="2">
    <location>
        <begin position="457"/>
        <end position="488"/>
    </location>
</feature>
<sequence>MQYYEPNNFVISSKWPKTTPFNPQRAMAASGPSSLLTEGSGLTARHFYFDTRYDYTCPSDSYSTYDASGFLELIVDNSGYIHSDFEPRLLGLTPFMDYVSIPRTSNSQRFDLSRHFGRVGFIDDISSTTAYVCFYSDHSDVPETVQVPLSSIHRHYRIGNYVRVKAGCNQGQVGWVTGIKDAKEQITICDPANPKNQLDVFMSLTEFADVEFQLSRNQGRTVPYIDKFELSTYENLPVTVLMGPFKGRSGIVKTISLRQKATVELRGSHALRNKLEELNISDLAFELDLHSWYQSDVKENCTIKERLAVHLEVVRGIPATCSMMDMISETRKHTPEPESATNAAGNLASPLVPEDIIPKSFWLTKLPHRDTFKFLKIAIQSCSTFDDGKWDGNVGFYKGSSGSRVKIFTVDSGLLLVPSYYVQSVHPTGGPQNAHCLVEGTDLGRKNTASAQYTTKSLPMDEDPIPVMKEDKPTPEAPKIGRNEEKKKQDMSTRLAVFMESFLQEIQEVLLSLEIEGGNGSAFDVPQTVFTFEVLDHFHRHSLSAKTSAYDYFDALRRHTDAAFPHSVPNRYNEFRLVMRLWRHLILLRRSGHVHGIDGILTDRRPKCLALRCFACPEVGFNLDEWVLELTPSEKIHKYTLFVSADGNFRLQRKRKNNDPNDKALNQGNAYFVDDTKFLEYLTGSKGTDITSLCSKLKAVRQQDRSKFKDAVISGVIAIQCARHGTYLPQAMVDLTKGESFVKADYALFTGLGTEGLRQERIVVSYDIWCQYHKKLRGRLEQKFPLFLPLLERGGIRGAVPKMHINGHKAECQIENSFIDEPHSGMTCGEGIESAWSEQNHAAAFTKEQNPGHRHDTLDDFNGYWNWMKLQRLLPSREKRGLELEQLQQCLLRAAGSNVEEERPLLLDMLHTWRLSHQEVFPLIPLSINEDAPEKTSLLLPSSFSLEDRKSLLLKQAAKTELQLRQGHAYDILQEIRDSIHEYYYLVTEKGLNPNSQSLATRNQRPLRDLVSSQEVLINQYSHCFEMLQRLGMTEDDELKPLSKDQLWGKTVFLPDQLGDSTKDFPWFWFVGRSDNYTRDAWLVELERVRWFRERAAVERLQEELEILEEEFRRVHKSFSRMNEVWTILASNYTFAIPQLASNTHIDWQRLSPIQDFEVPFWYAIGMRPAIQTLLGHRIASDWPATLATEKARAQKNHGGTPGWTQKIVPREFVTRLGDAIRTAVETDLFIDEEDTAWAADFFFVHTVRGVKHGYYHAVTEEGARHFLRDFMEDCRLVRHAQYLGEWWIDVGIEISSDIGECVQWATGSHRNVVQQALFIPDEDASRITSLSSSKYSRDLASHLSAVSGFRIETGSAHGPLDAVYIQAYTTDKAVVYNQESGHHATFLTMSEALGPNQPCKTINNIFEIYDQAKKANSSNARLEVRVPWCHATDALMRFDARVIRSSLYTFDLEDWWNFRLIRMTAISQVLHQQAFGPTRLRFLHNTLSLTAGCVWLLNGLHARPDDGPASRDLMDVTLPLTEACDTSDMELIYRATIHPDNHALVAHIPFGCVFFRRIHGTEVPRLRVSGLALPVKSFKLWFNGLDLSGVQSKYQTTGIIDQRFIALKRSTLAKRPLTLPYIAPSGEPEPDLFDVSRDVELPPPVFYDGSDIEEQQPEVTDFDKLPIDARLSHLWRQFVSDVTSKSPSPQKRTEASYLKLTEAQRLSGNDNIYKTARLDKVFRAVYYKMASQAEWRASFDCMFPPVGFLTSSSTQTYPSCQYFRIWMRMLEENRYDGKEIEKIRDVFFKRIFQWSWIPKAGADRMWSTSAAKPSKNAFVRWPATEKRAPAPQILVHLGCMPSFGPTGSEGEDEDEDVEIRGSTHLRREEEEDPIEQVTASYYHYSSHRHIRESSTLKSEGAQAIRNFLPSSQLVVFLNARSSTSNLKEMRGYTSYRVLQQKTVALYLDGPTRADFDKESRVKIRKWLRKVWWKLAKRCDKKGTLGPICGVIAKLDHLSPGEPKVMAPHATVRLFDGLHREVATLHAPMPLNRRNRPFYGISRKRARDGLNFNVVLRSALTDANGVLLPQEPESHSNDTDSERWLSLQRDHAQVDAHPRTPNLEQMSGCTSYKISQQKTVALYLNRLTCADFDKESGVKIQITELHTSGYTTVVYDDLFVRVYNQAHDLLRRFPQFAFSPNHTANLTVLFFRAITPNSPASSNPASQASASGSSGSSSASAATVSAPANSGTKPSSGDVDMAVNNGGTNAQVLHHAISYHRMSFLLIRTFGGLFRIVATPDSGSAYRKLDERNELVPAPEADNLALVGFRDIKTGPDPEDPDFTYDALPRASTSAPSSTPVEVPDQAFDTSVWRTNNLTPGLKKQVSAMLQTTYSWDDREQSAFDKLLLTPDGEELAPNHYLKSMVRARALKEKADLQVLFKVRDGVPNHELLFLRKFVVIEIKPVLQYLNVAYLLRLYIVFAFGTFEFISVASSELPLFLTVIARSVLSRPCLSPSSLILLAHYTTTPAQDIRLARSPQYHLPRSRYPKPKKMRGRARTNVPRQRFVILYLDGPTRSELDSHHRRKIRKWLRKVWEKLVKRCVEKGIPGPISGVIAMLDHLSPGEPLVMAPHSTVRLFDGLRREIATIHAPMPLNRRDQPFYGISRKRARDGLNFDVEFEFGITVTGMRTASTFPLQHPGTIARFKSTADLLRQHSAAAAGAVHTRYLPSSLQRA</sequence>
<feature type="coiled-coil region" evidence="1">
    <location>
        <begin position="1091"/>
        <end position="1118"/>
    </location>
</feature>
<evidence type="ECO:0000256" key="2">
    <source>
        <dbReference type="SAM" id="MobiDB-lite"/>
    </source>
</evidence>
<keyword evidence="5" id="KW-1185">Reference proteome</keyword>
<gene>
    <name evidence="4" type="ORF">NP233_g3879</name>
</gene>
<organism evidence="4 5">
    <name type="scientific">Leucocoprinus birnbaumii</name>
    <dbReference type="NCBI Taxonomy" id="56174"/>
    <lineage>
        <taxon>Eukaryota</taxon>
        <taxon>Fungi</taxon>
        <taxon>Dikarya</taxon>
        <taxon>Basidiomycota</taxon>
        <taxon>Agaricomycotina</taxon>
        <taxon>Agaricomycetes</taxon>
        <taxon>Agaricomycetidae</taxon>
        <taxon>Agaricales</taxon>
        <taxon>Agaricineae</taxon>
        <taxon>Agaricaceae</taxon>
        <taxon>Leucocoprinus</taxon>
    </lineage>
</organism>
<proteinExistence type="predicted"/>
<feature type="compositionally biased region" description="Basic and acidic residues" evidence="2">
    <location>
        <begin position="468"/>
        <end position="488"/>
    </location>
</feature>
<name>A0AAD5YXN3_9AGAR</name>
<evidence type="ECO:0000313" key="4">
    <source>
        <dbReference type="EMBL" id="KAJ3571246.1"/>
    </source>
</evidence>
<accession>A0AAD5YXN3</accession>
<feature type="region of interest" description="Disordered" evidence="2">
    <location>
        <begin position="1845"/>
        <end position="1871"/>
    </location>
</feature>
<feature type="compositionally biased region" description="Low complexity" evidence="2">
    <location>
        <begin position="2201"/>
        <end position="2230"/>
    </location>
</feature>
<evidence type="ECO:0000313" key="5">
    <source>
        <dbReference type="Proteomes" id="UP001213000"/>
    </source>
</evidence>
<protein>
    <recommendedName>
        <fullName evidence="3">CxC2-like cysteine cluster KDZ transposase-associated domain-containing protein</fullName>
    </recommendedName>
</protein>
<reference evidence="4" key="1">
    <citation type="submission" date="2022-07" db="EMBL/GenBank/DDBJ databases">
        <title>Genome Sequence of Leucocoprinus birnbaumii.</title>
        <authorList>
            <person name="Buettner E."/>
        </authorList>
    </citation>
    <scope>NUCLEOTIDE SEQUENCE</scope>
    <source>
        <strain evidence="4">VT141</strain>
    </source>
</reference>